<sequence>MAKRYPRRLSAGANNVVIALSTTEVGKLFSDDTRSDIGSEATKLKFANQVNDLCARFIRLDINEDLNEDMLVMERLYPMEFRAYEDQIRLLWLDVFEDELKALHDSGFVHRDLCRPSGTPGLKYDNIILTQTGLRLIDVGISVLKSDVSERMFKRFIEREWEEFEIFKKDFLAR</sequence>
<reference evidence="1 2" key="1">
    <citation type="submission" date="2020-03" db="EMBL/GenBank/DDBJ databases">
        <title>Genomic Encyclopedia of Type Strains, Phase IV (KMG-IV): sequencing the most valuable type-strain genomes for metagenomic binning, comparative biology and taxonomic classification.</title>
        <authorList>
            <person name="Goeker M."/>
        </authorList>
    </citation>
    <scope>NUCLEOTIDE SEQUENCE [LARGE SCALE GENOMIC DNA]</scope>
    <source>
        <strain evidence="1 2">DSM 105096</strain>
    </source>
</reference>
<dbReference type="InterPro" id="IPR011009">
    <property type="entry name" value="Kinase-like_dom_sf"/>
</dbReference>
<proteinExistence type="predicted"/>
<dbReference type="Gene3D" id="1.10.510.10">
    <property type="entry name" value="Transferase(Phosphotransferase) domain 1"/>
    <property type="match status" value="1"/>
</dbReference>
<gene>
    <name evidence="1" type="ORF">GGR27_003451</name>
</gene>
<name>A0ABX0XGQ5_9BACT</name>
<keyword evidence="1" id="KW-0723">Serine/threonine-protein kinase</keyword>
<accession>A0ABX0XGQ5</accession>
<comment type="caution">
    <text evidence="1">The sequence shown here is derived from an EMBL/GenBank/DDBJ whole genome shotgun (WGS) entry which is preliminary data.</text>
</comment>
<dbReference type="Proteomes" id="UP000770785">
    <property type="component" value="Unassembled WGS sequence"/>
</dbReference>
<dbReference type="EMBL" id="JAATJH010000007">
    <property type="protein sequence ID" value="NJC27932.1"/>
    <property type="molecule type" value="Genomic_DNA"/>
</dbReference>
<evidence type="ECO:0000313" key="2">
    <source>
        <dbReference type="Proteomes" id="UP000770785"/>
    </source>
</evidence>
<organism evidence="1 2">
    <name type="scientific">Neolewinella antarctica</name>
    <dbReference type="NCBI Taxonomy" id="442734"/>
    <lineage>
        <taxon>Bacteria</taxon>
        <taxon>Pseudomonadati</taxon>
        <taxon>Bacteroidota</taxon>
        <taxon>Saprospiria</taxon>
        <taxon>Saprospirales</taxon>
        <taxon>Lewinellaceae</taxon>
        <taxon>Neolewinella</taxon>
    </lineage>
</organism>
<keyword evidence="1" id="KW-0808">Transferase</keyword>
<dbReference type="GO" id="GO:0004674">
    <property type="term" value="F:protein serine/threonine kinase activity"/>
    <property type="evidence" value="ECO:0007669"/>
    <property type="project" value="UniProtKB-KW"/>
</dbReference>
<dbReference type="SUPFAM" id="SSF56112">
    <property type="entry name" value="Protein kinase-like (PK-like)"/>
    <property type="match status" value="1"/>
</dbReference>
<keyword evidence="2" id="KW-1185">Reference proteome</keyword>
<dbReference type="RefSeq" id="WP_168039494.1">
    <property type="nucleotide sequence ID" value="NZ_JAATJH010000007.1"/>
</dbReference>
<evidence type="ECO:0000313" key="1">
    <source>
        <dbReference type="EMBL" id="NJC27932.1"/>
    </source>
</evidence>
<keyword evidence="1" id="KW-0418">Kinase</keyword>
<protein>
    <submittedName>
        <fullName evidence="1">Serine/threonine protein kinase</fullName>
    </submittedName>
</protein>